<reference evidence="3 4" key="1">
    <citation type="submission" date="2020-04" db="EMBL/GenBank/DDBJ databases">
        <title>MicrobeNet Type strains.</title>
        <authorList>
            <person name="Nicholson A.C."/>
        </authorList>
    </citation>
    <scope>NUCLEOTIDE SEQUENCE [LARGE SCALE GENOMIC DNA]</scope>
    <source>
        <strain evidence="3 4">JCM 3332</strain>
    </source>
</reference>
<protein>
    <submittedName>
        <fullName evidence="3">DUF305 domain-containing protein</fullName>
    </submittedName>
</protein>
<dbReference type="PANTHER" id="PTHR36933:SF1">
    <property type="entry name" value="SLL0788 PROTEIN"/>
    <property type="match status" value="1"/>
</dbReference>
<dbReference type="EMBL" id="JAAXOT010000001">
    <property type="protein sequence ID" value="NKY54855.1"/>
    <property type="molecule type" value="Genomic_DNA"/>
</dbReference>
<feature type="transmembrane region" description="Helical" evidence="1">
    <location>
        <begin position="12"/>
        <end position="31"/>
    </location>
</feature>
<dbReference type="InterPro" id="IPR012347">
    <property type="entry name" value="Ferritin-like"/>
</dbReference>
<keyword evidence="4" id="KW-1185">Reference proteome</keyword>
<dbReference type="Gene3D" id="1.20.1260.10">
    <property type="match status" value="1"/>
</dbReference>
<keyword evidence="1" id="KW-0812">Transmembrane</keyword>
<evidence type="ECO:0000256" key="1">
    <source>
        <dbReference type="SAM" id="Phobius"/>
    </source>
</evidence>
<name>A0A846Y8T2_9NOCA</name>
<feature type="domain" description="DUF305" evidence="2">
    <location>
        <begin position="46"/>
        <end position="190"/>
    </location>
</feature>
<dbReference type="RefSeq" id="WP_063915794.1">
    <property type="nucleotide sequence ID" value="NZ_JAAXOT010000001.1"/>
</dbReference>
<accession>A0A846Y8T2</accession>
<dbReference type="AlphaFoldDB" id="A0A846Y8T2"/>
<dbReference type="Pfam" id="PF03713">
    <property type="entry name" value="DUF305"/>
    <property type="match status" value="1"/>
</dbReference>
<comment type="caution">
    <text evidence="3">The sequence shown here is derived from an EMBL/GenBank/DDBJ whole genome shotgun (WGS) entry which is preliminary data.</text>
</comment>
<evidence type="ECO:0000313" key="4">
    <source>
        <dbReference type="Proteomes" id="UP000570678"/>
    </source>
</evidence>
<evidence type="ECO:0000313" key="3">
    <source>
        <dbReference type="EMBL" id="NKY54855.1"/>
    </source>
</evidence>
<dbReference type="PANTHER" id="PTHR36933">
    <property type="entry name" value="SLL0788 PROTEIN"/>
    <property type="match status" value="1"/>
</dbReference>
<keyword evidence="1" id="KW-0472">Membrane</keyword>
<sequence>MSTATERRTWRSSAVMAVVCVVAGALLGWFARGGGETEQSLLADADIAFAQQMSAHHQQALTMVDMLGLGVARDVRAAAEQIRVSQWREIGTLTGWLELVGAPPAPADTHDHHGTGAEMPGMASNEELTRLYNAAGRDRELLFLQLMIRHHQGGIDMAAAAESSAAPAVRIRALSMVNGQQQEIASMSVLLHQRGGQVLPYP</sequence>
<gene>
    <name evidence="3" type="ORF">HGA15_01510</name>
</gene>
<dbReference type="Proteomes" id="UP000570678">
    <property type="component" value="Unassembled WGS sequence"/>
</dbReference>
<organism evidence="3 4">
    <name type="scientific">Nocardia flavorosea</name>
    <dbReference type="NCBI Taxonomy" id="53429"/>
    <lineage>
        <taxon>Bacteria</taxon>
        <taxon>Bacillati</taxon>
        <taxon>Actinomycetota</taxon>
        <taxon>Actinomycetes</taxon>
        <taxon>Mycobacteriales</taxon>
        <taxon>Nocardiaceae</taxon>
        <taxon>Nocardia</taxon>
    </lineage>
</organism>
<evidence type="ECO:0000259" key="2">
    <source>
        <dbReference type="Pfam" id="PF03713"/>
    </source>
</evidence>
<dbReference type="InterPro" id="IPR005183">
    <property type="entry name" value="DUF305_CopM-like"/>
</dbReference>
<keyword evidence="1" id="KW-1133">Transmembrane helix</keyword>
<proteinExistence type="predicted"/>